<comment type="caution">
    <text evidence="1">The sequence shown here is derived from an EMBL/GenBank/DDBJ whole genome shotgun (WGS) entry which is preliminary data.</text>
</comment>
<dbReference type="EMBL" id="BRXX01000375">
    <property type="protein sequence ID" value="GMI08078.1"/>
    <property type="molecule type" value="Genomic_DNA"/>
</dbReference>
<evidence type="ECO:0000313" key="1">
    <source>
        <dbReference type="EMBL" id="GMI08078.1"/>
    </source>
</evidence>
<keyword evidence="2" id="KW-1185">Reference proteome</keyword>
<gene>
    <name evidence="1" type="ORF">TrVE_jg11740</name>
</gene>
<dbReference type="AlphaFoldDB" id="A0A9W7FAP7"/>
<dbReference type="Proteomes" id="UP001165160">
    <property type="component" value="Unassembled WGS sequence"/>
</dbReference>
<sequence>MYEGGKSIACFTRRNIIQENVKVKEEWKMYWGERIGGVGDSMFAGGLAGMVGANIGRTMFADGDKLLRVGSTKKLTLGFMVSRGVICGLLAGLVEVSLKEIDERYLQEEEEEEVAVVEEEEIRSFDMEKRVKEEGEKKSGEELKEELTYYRRLLGRDKK</sequence>
<organism evidence="1 2">
    <name type="scientific">Triparma verrucosa</name>
    <dbReference type="NCBI Taxonomy" id="1606542"/>
    <lineage>
        <taxon>Eukaryota</taxon>
        <taxon>Sar</taxon>
        <taxon>Stramenopiles</taxon>
        <taxon>Ochrophyta</taxon>
        <taxon>Bolidophyceae</taxon>
        <taxon>Parmales</taxon>
        <taxon>Triparmaceae</taxon>
        <taxon>Triparma</taxon>
    </lineage>
</organism>
<proteinExistence type="predicted"/>
<evidence type="ECO:0000313" key="2">
    <source>
        <dbReference type="Proteomes" id="UP001165160"/>
    </source>
</evidence>
<accession>A0A9W7FAP7</accession>
<protein>
    <submittedName>
        <fullName evidence="1">Uncharacterized protein</fullName>
    </submittedName>
</protein>
<reference evidence="2" key="1">
    <citation type="journal article" date="2023" name="Commun. Biol.">
        <title>Genome analysis of Parmales, the sister group of diatoms, reveals the evolutionary specialization of diatoms from phago-mixotrophs to photoautotrophs.</title>
        <authorList>
            <person name="Ban H."/>
            <person name="Sato S."/>
            <person name="Yoshikawa S."/>
            <person name="Yamada K."/>
            <person name="Nakamura Y."/>
            <person name="Ichinomiya M."/>
            <person name="Sato N."/>
            <person name="Blanc-Mathieu R."/>
            <person name="Endo H."/>
            <person name="Kuwata A."/>
            <person name="Ogata H."/>
        </authorList>
    </citation>
    <scope>NUCLEOTIDE SEQUENCE [LARGE SCALE GENOMIC DNA]</scope>
    <source>
        <strain evidence="2">NIES 3699</strain>
    </source>
</reference>
<name>A0A9W7FAP7_9STRA</name>